<dbReference type="AlphaFoldDB" id="A0A1G6H1H5"/>
<comment type="catalytic activity">
    <reaction evidence="5">
        <text>cytidine(32) in tRNA + S-adenosyl-L-methionine = 2'-O-methylcytidine(32) in tRNA + S-adenosyl-L-homocysteine + H(+)</text>
        <dbReference type="Rhea" id="RHEA:42932"/>
        <dbReference type="Rhea" id="RHEA-COMP:10288"/>
        <dbReference type="Rhea" id="RHEA-COMP:10289"/>
        <dbReference type="ChEBI" id="CHEBI:15378"/>
        <dbReference type="ChEBI" id="CHEBI:57856"/>
        <dbReference type="ChEBI" id="CHEBI:59789"/>
        <dbReference type="ChEBI" id="CHEBI:74495"/>
        <dbReference type="ChEBI" id="CHEBI:82748"/>
        <dbReference type="EC" id="2.1.1.200"/>
    </reaction>
</comment>
<dbReference type="Proteomes" id="UP000242317">
    <property type="component" value="Unassembled WGS sequence"/>
</dbReference>
<dbReference type="Gene3D" id="1.10.8.590">
    <property type="match status" value="1"/>
</dbReference>
<evidence type="ECO:0000256" key="6">
    <source>
        <dbReference type="SAM" id="MobiDB-lite"/>
    </source>
</evidence>
<gene>
    <name evidence="5" type="primary">trmJ</name>
    <name evidence="8" type="ORF">SAMN05421749_101651</name>
</gene>
<comment type="similarity">
    <text evidence="1">Belongs to the class IV-like SAM-binding methyltransferase superfamily. RNA methyltransferase TrmH family.</text>
</comment>
<dbReference type="PIRSF" id="PIRSF004808">
    <property type="entry name" value="LasT"/>
    <property type="match status" value="1"/>
</dbReference>
<organism evidence="8 9">
    <name type="scientific">Acinetobacter marinus</name>
    <dbReference type="NCBI Taxonomy" id="281375"/>
    <lineage>
        <taxon>Bacteria</taxon>
        <taxon>Pseudomonadati</taxon>
        <taxon>Pseudomonadota</taxon>
        <taxon>Gammaproteobacteria</taxon>
        <taxon>Moraxellales</taxon>
        <taxon>Moraxellaceae</taxon>
        <taxon>Acinetobacter</taxon>
    </lineage>
</organism>
<dbReference type="PANTHER" id="PTHR42786:SF2">
    <property type="entry name" value="TRNA (CYTIDINE_URIDINE-2'-O-)-METHYLTRANSFERASE TRMJ"/>
    <property type="match status" value="1"/>
</dbReference>
<proteinExistence type="inferred from homology"/>
<dbReference type="InterPro" id="IPR029028">
    <property type="entry name" value="Alpha/beta_knot_MTases"/>
</dbReference>
<keyword evidence="3 8" id="KW-0808">Transferase</keyword>
<dbReference type="GO" id="GO:0003723">
    <property type="term" value="F:RNA binding"/>
    <property type="evidence" value="ECO:0007669"/>
    <property type="project" value="InterPro"/>
</dbReference>
<dbReference type="InterPro" id="IPR029026">
    <property type="entry name" value="tRNA_m1G_MTases_N"/>
</dbReference>
<dbReference type="InterPro" id="IPR004384">
    <property type="entry name" value="RNA_MeTrfase_TrmJ/LasT"/>
</dbReference>
<dbReference type="InterPro" id="IPR001537">
    <property type="entry name" value="SpoU_MeTrfase"/>
</dbReference>
<evidence type="ECO:0000256" key="4">
    <source>
        <dbReference type="ARBA" id="ARBA00022691"/>
    </source>
</evidence>
<feature type="domain" description="tRNA/rRNA methyltransferase SpoU type" evidence="7">
    <location>
        <begin position="12"/>
        <end position="162"/>
    </location>
</feature>
<dbReference type="GO" id="GO:0005829">
    <property type="term" value="C:cytosol"/>
    <property type="evidence" value="ECO:0007669"/>
    <property type="project" value="TreeGrafter"/>
</dbReference>
<evidence type="ECO:0000256" key="3">
    <source>
        <dbReference type="ARBA" id="ARBA00022679"/>
    </source>
</evidence>
<dbReference type="OrthoDB" id="9806346at2"/>
<name>A0A1G6H1H5_9GAMM</name>
<dbReference type="EMBL" id="FMYK01000001">
    <property type="protein sequence ID" value="SDB88041.1"/>
    <property type="molecule type" value="Genomic_DNA"/>
</dbReference>
<dbReference type="FunFam" id="3.40.1280.10:FF:000006">
    <property type="entry name" value="Uncharacterized tRNA/rRNA methyltransferase HI_0380"/>
    <property type="match status" value="1"/>
</dbReference>
<evidence type="ECO:0000313" key="8">
    <source>
        <dbReference type="EMBL" id="SDB88041.1"/>
    </source>
</evidence>
<evidence type="ECO:0000256" key="5">
    <source>
        <dbReference type="RuleBase" id="RU362024"/>
    </source>
</evidence>
<feature type="compositionally biased region" description="Polar residues" evidence="6">
    <location>
        <begin position="277"/>
        <end position="287"/>
    </location>
</feature>
<comment type="subunit">
    <text evidence="5">Homodimer.</text>
</comment>
<evidence type="ECO:0000256" key="1">
    <source>
        <dbReference type="ARBA" id="ARBA00007228"/>
    </source>
</evidence>
<comment type="function">
    <text evidence="5">Catalyzes the formation of 2'O-methylated cytidine (Cm32) or 2'O-methylated uridine (Um32) at position 32 in tRNA.</text>
</comment>
<dbReference type="GO" id="GO:0002128">
    <property type="term" value="P:tRNA nucleoside ribose methylation"/>
    <property type="evidence" value="ECO:0007669"/>
    <property type="project" value="TreeGrafter"/>
</dbReference>
<keyword evidence="2 5" id="KW-0489">Methyltransferase</keyword>
<dbReference type="NCBIfam" id="TIGR00050">
    <property type="entry name" value="rRNA_methyl_1"/>
    <property type="match status" value="1"/>
</dbReference>
<keyword evidence="4 5" id="KW-0949">S-adenosyl-L-methionine</keyword>
<evidence type="ECO:0000256" key="2">
    <source>
        <dbReference type="ARBA" id="ARBA00022603"/>
    </source>
</evidence>
<dbReference type="RefSeq" id="WP_092615816.1">
    <property type="nucleotide sequence ID" value="NZ_FMYK01000001.1"/>
</dbReference>
<sequence>MSTQATDLLDHIRIVMVNTTLPANIGAALRAMKTMGLKHLVLVAPKHYPHPDIDALSAGASDLIEHIRVVERIEDALADCHVVFGTSARSRTIPWPILDVRPASLEIANATQKNQQVAILFGREDRGLTNEELALANYHLTIPVNPEYGVLNVAQAIQVVCYELRMACLQSVETVSLNSSLERNDAEVNAEKVEAMQLVQGQSMQWDEPLVTQDQMQQFYPHFEQTLADIEFLDPENPRLLPLRLRRLFGRIQLDRMEYHLLRGVFSRVQALRKGTWQPQDSKANKSPNDKKPSNQNQCDDKMNTQGDRTDV</sequence>
<comment type="catalytic activity">
    <reaction evidence="5">
        <text>uridine(32) in tRNA + S-adenosyl-L-methionine = 2'-O-methyluridine(32) in tRNA + S-adenosyl-L-homocysteine + H(+)</text>
        <dbReference type="Rhea" id="RHEA:42936"/>
        <dbReference type="Rhea" id="RHEA-COMP:10107"/>
        <dbReference type="Rhea" id="RHEA-COMP:10290"/>
        <dbReference type="ChEBI" id="CHEBI:15378"/>
        <dbReference type="ChEBI" id="CHEBI:57856"/>
        <dbReference type="ChEBI" id="CHEBI:59789"/>
        <dbReference type="ChEBI" id="CHEBI:65315"/>
        <dbReference type="ChEBI" id="CHEBI:74478"/>
        <dbReference type="EC" id="2.1.1.200"/>
    </reaction>
</comment>
<dbReference type="EC" id="2.1.1.200" evidence="5"/>
<dbReference type="SUPFAM" id="SSF75217">
    <property type="entry name" value="alpha/beta knot"/>
    <property type="match status" value="1"/>
</dbReference>
<keyword evidence="9" id="KW-1185">Reference proteome</keyword>
<dbReference type="Gene3D" id="3.40.1280.10">
    <property type="match status" value="1"/>
</dbReference>
<dbReference type="GO" id="GO:0160206">
    <property type="term" value="F:tRNA (cytidine(32)/uridine(32)-2'-O)-methyltransferase activity"/>
    <property type="evidence" value="ECO:0007669"/>
    <property type="project" value="UniProtKB-EC"/>
</dbReference>
<dbReference type="CDD" id="cd18093">
    <property type="entry name" value="SpoU-like_TrmJ"/>
    <property type="match status" value="1"/>
</dbReference>
<dbReference type="GO" id="GO:0106339">
    <property type="term" value="F:tRNA (cytidine(32)-2'-O)-methyltransferase activity"/>
    <property type="evidence" value="ECO:0007669"/>
    <property type="project" value="RHEA"/>
</dbReference>
<dbReference type="Pfam" id="PF00588">
    <property type="entry name" value="SpoU_methylase"/>
    <property type="match status" value="1"/>
</dbReference>
<accession>A0A1G6H1H5</accession>
<reference evidence="9" key="1">
    <citation type="submission" date="2016-09" db="EMBL/GenBank/DDBJ databases">
        <authorList>
            <person name="Varghese N."/>
            <person name="Submissions S."/>
        </authorList>
    </citation>
    <scope>NUCLEOTIDE SEQUENCE [LARGE SCALE GENOMIC DNA]</scope>
    <source>
        <strain evidence="9">ANC 3699</strain>
    </source>
</reference>
<feature type="region of interest" description="Disordered" evidence="6">
    <location>
        <begin position="276"/>
        <end position="312"/>
    </location>
</feature>
<feature type="compositionally biased region" description="Basic and acidic residues" evidence="6">
    <location>
        <begin position="288"/>
        <end position="312"/>
    </location>
</feature>
<protein>
    <recommendedName>
        <fullName evidence="5">tRNA (cytidine/uridine-2'-O-)-methyltransferase TrmJ</fullName>
        <ecNumber evidence="5">2.1.1.200</ecNumber>
    </recommendedName>
    <alternativeName>
        <fullName evidence="5">tRNA (cytidine(32)/uridine(32)-2'-O)-methyltransferase</fullName>
    </alternativeName>
    <alternativeName>
        <fullName evidence="5">tRNA Cm32/Um32 methyltransferase</fullName>
    </alternativeName>
</protein>
<evidence type="ECO:0000259" key="7">
    <source>
        <dbReference type="Pfam" id="PF00588"/>
    </source>
</evidence>
<keyword evidence="5" id="KW-0963">Cytoplasm</keyword>
<comment type="subcellular location">
    <subcellularLocation>
        <location evidence="5">Cytoplasm</location>
    </subcellularLocation>
</comment>
<keyword evidence="5" id="KW-0819">tRNA processing</keyword>
<dbReference type="PANTHER" id="PTHR42786">
    <property type="entry name" value="TRNA/RRNA METHYLTRANSFERASE"/>
    <property type="match status" value="1"/>
</dbReference>
<evidence type="ECO:0000313" key="9">
    <source>
        <dbReference type="Proteomes" id="UP000242317"/>
    </source>
</evidence>